<protein>
    <submittedName>
        <fullName evidence="1">Uncharacterized protein</fullName>
    </submittedName>
</protein>
<sequence length="126" mass="14747">MIDLFSVRNRNSEVTDLSGNHSLTQKSVLHELSMPKINILVSSFEPKLENLIKAGGDCIEINPETERMMKKTHQRRDMFQNEILKGRKQHRVTFRDQIPGQSIKQIKYYIKEPQQDLDECCPCKIF</sequence>
<gene>
    <name evidence="1" type="ORF">POCTA_138.1.T0030291</name>
</gene>
<evidence type="ECO:0000313" key="2">
    <source>
        <dbReference type="Proteomes" id="UP000683925"/>
    </source>
</evidence>
<proteinExistence type="predicted"/>
<dbReference type="Proteomes" id="UP000683925">
    <property type="component" value="Unassembled WGS sequence"/>
</dbReference>
<organism evidence="1 2">
    <name type="scientific">Paramecium octaurelia</name>
    <dbReference type="NCBI Taxonomy" id="43137"/>
    <lineage>
        <taxon>Eukaryota</taxon>
        <taxon>Sar</taxon>
        <taxon>Alveolata</taxon>
        <taxon>Ciliophora</taxon>
        <taxon>Intramacronucleata</taxon>
        <taxon>Oligohymenophorea</taxon>
        <taxon>Peniculida</taxon>
        <taxon>Parameciidae</taxon>
        <taxon>Paramecium</taxon>
    </lineage>
</organism>
<dbReference type="AlphaFoldDB" id="A0A8S1RXR2"/>
<name>A0A8S1RXR2_PAROT</name>
<reference evidence="1" key="1">
    <citation type="submission" date="2021-01" db="EMBL/GenBank/DDBJ databases">
        <authorList>
            <consortium name="Genoscope - CEA"/>
            <person name="William W."/>
        </authorList>
    </citation>
    <scope>NUCLEOTIDE SEQUENCE</scope>
</reference>
<accession>A0A8S1RXR2</accession>
<dbReference type="EMBL" id="CAJJDP010000001">
    <property type="protein sequence ID" value="CAD8132157.1"/>
    <property type="molecule type" value="Genomic_DNA"/>
</dbReference>
<evidence type="ECO:0000313" key="1">
    <source>
        <dbReference type="EMBL" id="CAD8132157.1"/>
    </source>
</evidence>
<dbReference type="OrthoDB" id="286657at2759"/>
<comment type="caution">
    <text evidence="1">The sequence shown here is derived from an EMBL/GenBank/DDBJ whole genome shotgun (WGS) entry which is preliminary data.</text>
</comment>
<keyword evidence="2" id="KW-1185">Reference proteome</keyword>
<dbReference type="OMA" id="DMFQNEI"/>